<dbReference type="Proteomes" id="UP001347796">
    <property type="component" value="Unassembled WGS sequence"/>
</dbReference>
<dbReference type="EMBL" id="JAZGQO010000002">
    <property type="protein sequence ID" value="KAK6190980.1"/>
    <property type="molecule type" value="Genomic_DNA"/>
</dbReference>
<name>A0AAN8KCG6_PATCE</name>
<comment type="caution">
    <text evidence="1">The sequence shown here is derived from an EMBL/GenBank/DDBJ whole genome shotgun (WGS) entry which is preliminary data.</text>
</comment>
<protein>
    <submittedName>
        <fullName evidence="1">Uncharacterized protein</fullName>
    </submittedName>
</protein>
<dbReference type="AlphaFoldDB" id="A0AAN8KCG6"/>
<sequence>MVKMISSILKVFTVLILGHILFNISALSCEFQTKLRGKWFFTGENRHTNVRIRSNVIIFKASRYVKIRYRCIESRGNIYLLKNTAHQKRNETLCIGFIYVADNPQGEFLVSRMIGRGRDSFIFSPIQVRNPRSININNTCDAEVSQQRKFIYRKGNECRLPRSLLGTWGFTLRQSSSLTMGRRNITIHYLNNNHLTMNCETRDGDMYLFRRAAFYNVTTDAVMCFYIVPVVDDPYYSYQMTRIIAGNIMEGQVRTVPRGQPLNVHQDCDMIDSPARPEYLYRLDTIL</sequence>
<organism evidence="1 2">
    <name type="scientific">Patella caerulea</name>
    <name type="common">Rayed Mediterranean limpet</name>
    <dbReference type="NCBI Taxonomy" id="87958"/>
    <lineage>
        <taxon>Eukaryota</taxon>
        <taxon>Metazoa</taxon>
        <taxon>Spiralia</taxon>
        <taxon>Lophotrochozoa</taxon>
        <taxon>Mollusca</taxon>
        <taxon>Gastropoda</taxon>
        <taxon>Patellogastropoda</taxon>
        <taxon>Patelloidea</taxon>
        <taxon>Patellidae</taxon>
        <taxon>Patella</taxon>
    </lineage>
</organism>
<evidence type="ECO:0000313" key="1">
    <source>
        <dbReference type="EMBL" id="KAK6190980.1"/>
    </source>
</evidence>
<gene>
    <name evidence="1" type="ORF">SNE40_002733</name>
</gene>
<proteinExistence type="predicted"/>
<dbReference type="PROSITE" id="PS51257">
    <property type="entry name" value="PROKAR_LIPOPROTEIN"/>
    <property type="match status" value="1"/>
</dbReference>
<keyword evidence="2" id="KW-1185">Reference proteome</keyword>
<evidence type="ECO:0000313" key="2">
    <source>
        <dbReference type="Proteomes" id="UP001347796"/>
    </source>
</evidence>
<reference evidence="1 2" key="1">
    <citation type="submission" date="2024-01" db="EMBL/GenBank/DDBJ databases">
        <title>The genome of the rayed Mediterranean limpet Patella caerulea (Linnaeus, 1758).</title>
        <authorList>
            <person name="Anh-Thu Weber A."/>
            <person name="Halstead-Nussloch G."/>
        </authorList>
    </citation>
    <scope>NUCLEOTIDE SEQUENCE [LARGE SCALE GENOMIC DNA]</scope>
    <source>
        <strain evidence="1">AATW-2023a</strain>
        <tissue evidence="1">Whole specimen</tissue>
    </source>
</reference>
<accession>A0AAN8KCG6</accession>